<organism evidence="6 7">
    <name type="scientific">Candidatus Thermoflexus japonica</name>
    <dbReference type="NCBI Taxonomy" id="2035417"/>
    <lineage>
        <taxon>Bacteria</taxon>
        <taxon>Bacillati</taxon>
        <taxon>Chloroflexota</taxon>
        <taxon>Thermoflexia</taxon>
        <taxon>Thermoflexales</taxon>
        <taxon>Thermoflexaceae</taxon>
        <taxon>Thermoflexus</taxon>
    </lineage>
</organism>
<dbReference type="Proteomes" id="UP000236642">
    <property type="component" value="Unassembled WGS sequence"/>
</dbReference>
<dbReference type="GO" id="GO:0006189">
    <property type="term" value="P:'de novo' IMP biosynthetic process"/>
    <property type="evidence" value="ECO:0007669"/>
    <property type="project" value="InterPro"/>
</dbReference>
<evidence type="ECO:0000256" key="1">
    <source>
        <dbReference type="ARBA" id="ARBA00022598"/>
    </source>
</evidence>
<dbReference type="Gene3D" id="3.30.1330.10">
    <property type="entry name" value="PurM-like, N-terminal domain"/>
    <property type="match status" value="1"/>
</dbReference>
<dbReference type="EMBL" id="BEHY01000044">
    <property type="protein sequence ID" value="GBD09462.1"/>
    <property type="molecule type" value="Genomic_DNA"/>
</dbReference>
<gene>
    <name evidence="6" type="primary">purL_1</name>
    <name evidence="6" type="ORF">HRbin22_01716</name>
</gene>
<evidence type="ECO:0000256" key="3">
    <source>
        <dbReference type="ARBA" id="ARBA00022755"/>
    </source>
</evidence>
<dbReference type="AlphaFoldDB" id="A0A2H5Y7R1"/>
<name>A0A2H5Y7R1_9CHLR</name>
<protein>
    <submittedName>
        <fullName evidence="6">Phosphoribosylformylglycinamidine synthase subunit PurL</fullName>
        <ecNumber evidence="6">6.3.5.3</ecNumber>
    </submittedName>
</protein>
<dbReference type="PANTHER" id="PTHR43555:SF1">
    <property type="entry name" value="PHOSPHORIBOSYLFORMYLGLYCINAMIDINE SYNTHASE SUBUNIT PURL"/>
    <property type="match status" value="1"/>
</dbReference>
<dbReference type="InterPro" id="IPR041609">
    <property type="entry name" value="PurL_linker"/>
</dbReference>
<dbReference type="SUPFAM" id="SSF55326">
    <property type="entry name" value="PurM N-terminal domain-like"/>
    <property type="match status" value="1"/>
</dbReference>
<evidence type="ECO:0000313" key="7">
    <source>
        <dbReference type="Proteomes" id="UP000236642"/>
    </source>
</evidence>
<dbReference type="Pfam" id="PF18072">
    <property type="entry name" value="FGAR-AT_linker"/>
    <property type="match status" value="1"/>
</dbReference>
<dbReference type="SUPFAM" id="SSF82697">
    <property type="entry name" value="PurS-like"/>
    <property type="match status" value="1"/>
</dbReference>
<sequence>MDQEVSSAEGVFLPPPDPVRRLFRVEIRSRSPEDPEGQRLVQAARAQGIERLRACRRDRMCFLQGHLSPPEVERLAHLLLADPIWETFQVLPLEKPVWPPDFLPQGSGEHRIEVTLLPGLRDPAAENLIRAAHRLGFRGLENAAWGWIFHLWGDLEEHDLRRLATDHCSNPLIHRYAIDRWIDPPFEHPEAPPLLVEVIPIGDADEKGLQALSARRRLALSGEELRVIQEYFRLQGRDPTDIELETIAQTWSEHCAHKTFKARIRYTGPPPGAPPDAPPQTVEIDGLLPTYIQSVTAQVTRPWLRSALVDHAGIIALDERWDLAIKVETHNHPSAVEPFGGASTGIGGGDPGHPGCRRAPDCPAGCPGLRSCRSAGRLAAARGPASPADRGGGYPGH</sequence>
<dbReference type="InterPro" id="IPR036604">
    <property type="entry name" value="PurS-like_sf"/>
</dbReference>
<dbReference type="Gene3D" id="1.10.8.750">
    <property type="entry name" value="Phosphoribosylformylglycinamidine synthase, linker domain"/>
    <property type="match status" value="1"/>
</dbReference>
<evidence type="ECO:0000259" key="5">
    <source>
        <dbReference type="Pfam" id="PF18072"/>
    </source>
</evidence>
<feature type="domain" description="Phosphoribosylformylglycinamidine synthase linker" evidence="5">
    <location>
        <begin position="209"/>
        <end position="258"/>
    </location>
</feature>
<dbReference type="GO" id="GO:0004642">
    <property type="term" value="F:phosphoribosylformylglycinamidine synthase activity"/>
    <property type="evidence" value="ECO:0007669"/>
    <property type="project" value="UniProtKB-EC"/>
</dbReference>
<evidence type="ECO:0000313" key="6">
    <source>
        <dbReference type="EMBL" id="GBD09462.1"/>
    </source>
</evidence>
<evidence type="ECO:0000256" key="4">
    <source>
        <dbReference type="ARBA" id="ARBA00022840"/>
    </source>
</evidence>
<dbReference type="GO" id="GO:0005524">
    <property type="term" value="F:ATP binding"/>
    <property type="evidence" value="ECO:0007669"/>
    <property type="project" value="UniProtKB-KW"/>
</dbReference>
<proteinExistence type="predicted"/>
<dbReference type="InterPro" id="IPR010074">
    <property type="entry name" value="PRibForGlyAmidine_synth_PurL"/>
</dbReference>
<dbReference type="Pfam" id="PF02700">
    <property type="entry name" value="PurS"/>
    <property type="match status" value="1"/>
</dbReference>
<dbReference type="InterPro" id="IPR036921">
    <property type="entry name" value="PurM-like_N_sf"/>
</dbReference>
<dbReference type="EC" id="6.3.5.3" evidence="6"/>
<keyword evidence="3" id="KW-0658">Purine biosynthesis</keyword>
<reference evidence="7" key="1">
    <citation type="submission" date="2017-09" db="EMBL/GenBank/DDBJ databases">
        <title>Metaegenomics of thermophilic ammonia-oxidizing enrichment culture.</title>
        <authorList>
            <person name="Kato S."/>
            <person name="Suzuki K."/>
        </authorList>
    </citation>
    <scope>NUCLEOTIDE SEQUENCE [LARGE SCALE GENOMIC DNA]</scope>
</reference>
<evidence type="ECO:0000256" key="2">
    <source>
        <dbReference type="ARBA" id="ARBA00022741"/>
    </source>
</evidence>
<dbReference type="InterPro" id="IPR003850">
    <property type="entry name" value="PurS"/>
</dbReference>
<comment type="caution">
    <text evidence="6">The sequence shown here is derived from an EMBL/GenBank/DDBJ whole genome shotgun (WGS) entry which is preliminary data.</text>
</comment>
<keyword evidence="2" id="KW-0547">Nucleotide-binding</keyword>
<accession>A0A2H5Y7R1</accession>
<dbReference type="Gene3D" id="3.30.1280.10">
    <property type="entry name" value="Phosphoribosylformylglycinamidine synthase subunit PurS"/>
    <property type="match status" value="1"/>
</dbReference>
<keyword evidence="4" id="KW-0067">ATP-binding</keyword>
<dbReference type="PANTHER" id="PTHR43555">
    <property type="entry name" value="PHOSPHORIBOSYLFORMYLGLYCINAMIDINE SYNTHASE SUBUNIT PURL"/>
    <property type="match status" value="1"/>
</dbReference>
<keyword evidence="1 6" id="KW-0436">Ligase</keyword>